<evidence type="ECO:0000313" key="2">
    <source>
        <dbReference type="Proteomes" id="UP000078397"/>
    </source>
</evidence>
<evidence type="ECO:0000313" key="1">
    <source>
        <dbReference type="EMBL" id="OAQ57390.1"/>
    </source>
</evidence>
<gene>
    <name evidence="1" type="ORF">VFPPC_14918</name>
</gene>
<dbReference type="RefSeq" id="XP_018135724.1">
    <property type="nucleotide sequence ID" value="XM_018292685.1"/>
</dbReference>
<keyword evidence="2" id="KW-1185">Reference proteome</keyword>
<sequence>MNLRSPEAFAMYTFNDHMAYGALEVVQNMLLDFDEAYKAQQWREALAVVEGMALFMLVGEGHTMCVADDGEMIEKTAAQITRMVLAALAVLDGKAQLADDTDTKNLGSAGGYSPFESKDVQVPSGQLGFYLQSYACRCGITVPGVEDISKDVDLTMPKMNAKDPWAWARTFSNYRLMCVPPVYAFRGTHRRAIGGDGLDISTWSNAERRHYAFDKKDPLPKDTVKNLKEGLVLTLA</sequence>
<comment type="caution">
    <text evidence="1">The sequence shown here is derived from an EMBL/GenBank/DDBJ whole genome shotgun (WGS) entry which is preliminary data.</text>
</comment>
<dbReference type="GeneID" id="28856679"/>
<dbReference type="Proteomes" id="UP000078397">
    <property type="component" value="Unassembled WGS sequence"/>
</dbReference>
<protein>
    <submittedName>
        <fullName evidence="1">Uncharacterized protein</fullName>
    </submittedName>
</protein>
<dbReference type="AlphaFoldDB" id="A0A179EWJ2"/>
<reference evidence="1 2" key="1">
    <citation type="journal article" date="2016" name="PLoS Pathog.">
        <title>Biosynthesis of antibiotic leucinostatins in bio-control fungus Purpureocillium lilacinum and their inhibition on phytophthora revealed by genome mining.</title>
        <authorList>
            <person name="Wang G."/>
            <person name="Liu Z."/>
            <person name="Lin R."/>
            <person name="Li E."/>
            <person name="Mao Z."/>
            <person name="Ling J."/>
            <person name="Yang Y."/>
            <person name="Yin W.B."/>
            <person name="Xie B."/>
        </authorList>
    </citation>
    <scope>NUCLEOTIDE SEQUENCE [LARGE SCALE GENOMIC DNA]</scope>
    <source>
        <strain evidence="1">170</strain>
    </source>
</reference>
<organism evidence="1 2">
    <name type="scientific">Pochonia chlamydosporia 170</name>
    <dbReference type="NCBI Taxonomy" id="1380566"/>
    <lineage>
        <taxon>Eukaryota</taxon>
        <taxon>Fungi</taxon>
        <taxon>Dikarya</taxon>
        <taxon>Ascomycota</taxon>
        <taxon>Pezizomycotina</taxon>
        <taxon>Sordariomycetes</taxon>
        <taxon>Hypocreomycetidae</taxon>
        <taxon>Hypocreales</taxon>
        <taxon>Clavicipitaceae</taxon>
        <taxon>Pochonia</taxon>
    </lineage>
</organism>
<proteinExistence type="predicted"/>
<dbReference type="EMBL" id="LSBJ02000015">
    <property type="protein sequence ID" value="OAQ57390.1"/>
    <property type="molecule type" value="Genomic_DNA"/>
</dbReference>
<dbReference type="OrthoDB" id="10037289at2759"/>
<name>A0A179EWJ2_METCM</name>
<accession>A0A179EWJ2</accession>
<dbReference type="KEGG" id="pchm:VFPPC_14918"/>